<reference evidence="8" key="2">
    <citation type="journal article" date="2011" name="BMC Genomics">
        <title>Using RNA-seq to determine the transcriptional landscape and the hypoxic response of the pathogenic yeast Candida parapsilosis.</title>
        <authorList>
            <person name="Guida A."/>
            <person name="Lindstaedt C."/>
            <person name="Maguire S.L."/>
            <person name="Ding C."/>
            <person name="Higgins D.G."/>
            <person name="Corton N.J."/>
            <person name="Berriman M."/>
            <person name="Butler G."/>
        </authorList>
    </citation>
    <scope>GENOME REANNOTATION</scope>
    <source>
        <strain evidence="8">CDC 317 / ATCC MYA-4646</strain>
    </source>
</reference>
<dbReference type="EC" id="3.1.1.3" evidence="1"/>
<evidence type="ECO:0000256" key="3">
    <source>
        <dbReference type="ARBA" id="ARBA00022801"/>
    </source>
</evidence>
<dbReference type="InterPro" id="IPR051299">
    <property type="entry name" value="AB_hydrolase_lip/est"/>
</dbReference>
<evidence type="ECO:0000256" key="2">
    <source>
        <dbReference type="ARBA" id="ARBA00022729"/>
    </source>
</evidence>
<dbReference type="VEuPathDB" id="FungiDB:CPAR2_603220"/>
<accession>G8B5L1</accession>
<gene>
    <name evidence="5 6" type="ordered locus">CPAR2_603220</name>
</gene>
<keyword evidence="2" id="KW-0732">Signal</keyword>
<evidence type="ECO:0000256" key="1">
    <source>
        <dbReference type="ARBA" id="ARBA00013279"/>
    </source>
</evidence>
<keyword evidence="8" id="KW-1185">Reference proteome</keyword>
<dbReference type="EMBL" id="HE605202">
    <property type="protein sequence ID" value="CCE39903.1"/>
    <property type="molecule type" value="Genomic_DNA"/>
</dbReference>
<dbReference type="InterPro" id="IPR002921">
    <property type="entry name" value="Fungal_lipase-type"/>
</dbReference>
<evidence type="ECO:0000259" key="4">
    <source>
        <dbReference type="Pfam" id="PF01764"/>
    </source>
</evidence>
<dbReference type="EnsemblFungi" id="CPAR2_603220-T">
    <property type="protein sequence ID" value="CPAR2_603220-T-p1"/>
    <property type="gene ID" value="CPAR2_603220"/>
</dbReference>
<dbReference type="PANTHER" id="PTHR46640">
    <property type="entry name" value="TRIACYLGLYCEROL LIPASE, PUTATIVE (AFU_ORTHOLOGUE AFUA_6G06510)-RELATED"/>
    <property type="match status" value="1"/>
</dbReference>
<reference evidence="8" key="1">
    <citation type="journal article" date="2009" name="Nature">
        <title>Evolution of pathogenicity and sexual reproduction in eight Candida genomes.</title>
        <authorList>
            <person name="Butler G."/>
            <person name="Rasmussen M.D."/>
            <person name="Lin M.F."/>
            <person name="Santos M.A."/>
            <person name="Sakthikumar S."/>
            <person name="Munro C.A."/>
            <person name="Rheinbay E."/>
            <person name="Grabherr M."/>
            <person name="Forche A."/>
            <person name="Reedy J.L."/>
            <person name="Agrafioti I."/>
            <person name="Arnaud M.B."/>
            <person name="Bates S."/>
            <person name="Brown A.J."/>
            <person name="Brunke S."/>
            <person name="Costanzo M.C."/>
            <person name="Fitzpatrick D.A."/>
            <person name="de Groot P.W."/>
            <person name="Harris D."/>
            <person name="Hoyer L.L."/>
            <person name="Hube B."/>
            <person name="Klis F.M."/>
            <person name="Kodira C."/>
            <person name="Lennard N."/>
            <person name="Logue M.E."/>
            <person name="Martin R."/>
            <person name="Neiman A.M."/>
            <person name="Nikolaou E."/>
            <person name="Quail M.A."/>
            <person name="Quinn J."/>
            <person name="Santos M.C."/>
            <person name="Schmitzberger F.F."/>
            <person name="Sherlock G."/>
            <person name="Shah P."/>
            <person name="Silverstein K.A."/>
            <person name="Skrzypek M.S."/>
            <person name="Soll D."/>
            <person name="Staggs R."/>
            <person name="Stansfield I."/>
            <person name="Stumpf M.P."/>
            <person name="Sudbery P.E."/>
            <person name="Srikantha T."/>
            <person name="Zeng Q."/>
            <person name="Berman J."/>
            <person name="Berriman M."/>
            <person name="Heitman J."/>
            <person name="Gow N.A."/>
            <person name="Lorenz M.C."/>
            <person name="Birren B.W."/>
            <person name="Kellis M."/>
            <person name="Cuomo C.A."/>
        </authorList>
    </citation>
    <scope>NUCLEOTIDE SEQUENCE [LARGE SCALE GENOMIC DNA]</scope>
    <source>
        <strain evidence="8">CDC 317 / ATCC MYA-4646</strain>
    </source>
</reference>
<dbReference type="GO" id="GO:0006629">
    <property type="term" value="P:lipid metabolic process"/>
    <property type="evidence" value="ECO:0007669"/>
    <property type="project" value="InterPro"/>
</dbReference>
<name>G8B5L1_CANPC</name>
<evidence type="ECO:0000313" key="8">
    <source>
        <dbReference type="Proteomes" id="UP000005221"/>
    </source>
</evidence>
<dbReference type="PANTHER" id="PTHR46640:SF1">
    <property type="entry name" value="FUNGAL LIPASE-LIKE DOMAIN-CONTAINING PROTEIN-RELATED"/>
    <property type="match status" value="1"/>
</dbReference>
<keyword evidence="3" id="KW-0378">Hydrolase</keyword>
<dbReference type="CDD" id="cd00519">
    <property type="entry name" value="Lipase_3"/>
    <property type="match status" value="1"/>
</dbReference>
<reference evidence="7" key="4">
    <citation type="submission" date="2025-05" db="UniProtKB">
        <authorList>
            <consortium name="EnsemblFungi"/>
        </authorList>
    </citation>
    <scope>IDENTIFICATION</scope>
</reference>
<dbReference type="eggNOG" id="KOG4569">
    <property type="taxonomic scope" value="Eukaryota"/>
</dbReference>
<feature type="domain" description="Fungal lipase-type" evidence="4">
    <location>
        <begin position="94"/>
        <end position="242"/>
    </location>
</feature>
<dbReference type="STRING" id="578454.G8B5L1"/>
<evidence type="ECO:0000313" key="5">
    <source>
        <dbReference type="CGD" id="CAL0000155447"/>
    </source>
</evidence>
<sequence length="317" mass="36593">MYFGLQERNVYPIDPEIYSNLYTYAHLIDISYCISEVHGIDPPFKCDLNCEKRFPNMTLVYQWYFPESVTGYIATTYDNIFNYNIAKPKKTIIISLRGTRSIFDTYADMKVDMIHYSNLGINLPSCGSGCKVHNGFYNYFATALNNINQYVVDEIDEDDYELIILGHSLGGSVALLLGLHYLDVGYDKMTLVTMGQPLTGNFDFVNWADKALGSHNGLKHDSFDRKFLRIIHKNDVITTIPRSRNPFIQYQQFKNQIYLNCSTSNARPQLSQVFDCVDGANQNCIANDFFYFAFDRRDYLQAHITYFRRMGLCGVMK</sequence>
<evidence type="ECO:0000313" key="7">
    <source>
        <dbReference type="EnsemblFungi" id="CPAR2_603220-T-p1"/>
    </source>
</evidence>
<dbReference type="GO" id="GO:0004806">
    <property type="term" value="F:triacylglycerol lipase activity"/>
    <property type="evidence" value="ECO:0007669"/>
    <property type="project" value="UniProtKB-EC"/>
</dbReference>
<dbReference type="InterPro" id="IPR029058">
    <property type="entry name" value="AB_hydrolase_fold"/>
</dbReference>
<evidence type="ECO:0000313" key="6">
    <source>
        <dbReference type="EMBL" id="CCE39903.1"/>
    </source>
</evidence>
<dbReference type="CGD" id="CAL0000155447">
    <property type="gene designation" value="CPAR2_603220"/>
</dbReference>
<dbReference type="Pfam" id="PF01764">
    <property type="entry name" value="Lipase_3"/>
    <property type="match status" value="1"/>
</dbReference>
<reference evidence="6" key="3">
    <citation type="submission" date="2011-10" db="EMBL/GenBank/DDBJ databases">
        <title>Transcriptional landscape of the pathogenic yeast Candida parapsilosis.</title>
        <authorList>
            <person name="Guida A."/>
            <person name="Lindstaedt C."/>
            <person name="Maguire S.L."/>
            <person name="Ding C."/>
            <person name="Higgins D.G."/>
            <person name="Harris D."/>
            <person name="Berriman M."/>
            <person name="Butler G."/>
        </authorList>
    </citation>
    <scope>NUCLEOTIDE SEQUENCE</scope>
    <source>
        <strain evidence="6">CDC317</strain>
    </source>
</reference>
<dbReference type="AlphaFoldDB" id="G8B5L1"/>
<dbReference type="SUPFAM" id="SSF53474">
    <property type="entry name" value="alpha/beta-Hydrolases"/>
    <property type="match status" value="1"/>
</dbReference>
<organism evidence="6 8">
    <name type="scientific">Candida parapsilosis (strain CDC 317 / ATCC MYA-4646)</name>
    <name type="common">Yeast</name>
    <name type="synonym">Monilia parapsilosis</name>
    <dbReference type="NCBI Taxonomy" id="578454"/>
    <lineage>
        <taxon>Eukaryota</taxon>
        <taxon>Fungi</taxon>
        <taxon>Dikarya</taxon>
        <taxon>Ascomycota</taxon>
        <taxon>Saccharomycotina</taxon>
        <taxon>Pichiomycetes</taxon>
        <taxon>Debaryomycetaceae</taxon>
        <taxon>Candida/Lodderomyces clade</taxon>
        <taxon>Candida</taxon>
    </lineage>
</organism>
<dbReference type="Gene3D" id="3.40.50.1820">
    <property type="entry name" value="alpha/beta hydrolase"/>
    <property type="match status" value="1"/>
</dbReference>
<proteinExistence type="predicted"/>
<accession>A0AAJ8W6F0</accession>
<dbReference type="Proteomes" id="UP000005221">
    <property type="component" value="Chromosome 6"/>
</dbReference>
<protein>
    <recommendedName>
        <fullName evidence="1">triacylglycerol lipase</fullName>
        <ecNumber evidence="1">3.1.1.3</ecNumber>
    </recommendedName>
</protein>